<dbReference type="PROSITE" id="PS50943">
    <property type="entry name" value="HTH_CROC1"/>
    <property type="match status" value="1"/>
</dbReference>
<dbReference type="SUPFAM" id="SSF47413">
    <property type="entry name" value="lambda repressor-like DNA-binding domains"/>
    <property type="match status" value="1"/>
</dbReference>
<dbReference type="InterPro" id="IPR001387">
    <property type="entry name" value="Cro/C1-type_HTH"/>
</dbReference>
<sequence>MNEYLDYQSKEFLDLISMNVVKIRKSKGFSQLRLAVEMGYSSASYIGRMEIRKNGEYFNLIQLFKIAKILDVSIKDIFEGTDEIIKTKDTNY</sequence>
<dbReference type="SMART" id="SM00530">
    <property type="entry name" value="HTH_XRE"/>
    <property type="match status" value="1"/>
</dbReference>
<dbReference type="EMBL" id="NXGI01000002">
    <property type="protein sequence ID" value="PRM98864.1"/>
    <property type="molecule type" value="Genomic_DNA"/>
</dbReference>
<dbReference type="Proteomes" id="UP000239151">
    <property type="component" value="Unassembled WGS sequence"/>
</dbReference>
<proteinExistence type="predicted"/>
<dbReference type="CDD" id="cd00093">
    <property type="entry name" value="HTH_XRE"/>
    <property type="match status" value="1"/>
</dbReference>
<dbReference type="GO" id="GO:0003677">
    <property type="term" value="F:DNA binding"/>
    <property type="evidence" value="ECO:0007669"/>
    <property type="project" value="InterPro"/>
</dbReference>
<name>A0A2S9TJ66_9BACT</name>
<protein>
    <submittedName>
        <fullName evidence="2">Transcriptional regulator</fullName>
    </submittedName>
</protein>
<evidence type="ECO:0000313" key="2">
    <source>
        <dbReference type="EMBL" id="PRM98864.1"/>
    </source>
</evidence>
<accession>A0A2S9TJ66</accession>
<dbReference type="Gene3D" id="1.10.260.40">
    <property type="entry name" value="lambda repressor-like DNA-binding domains"/>
    <property type="match status" value="1"/>
</dbReference>
<comment type="caution">
    <text evidence="2">The sequence shown here is derived from an EMBL/GenBank/DDBJ whole genome shotgun (WGS) entry which is preliminary data.</text>
</comment>
<feature type="domain" description="HTH cro/C1-type" evidence="1">
    <location>
        <begin position="20"/>
        <end position="77"/>
    </location>
</feature>
<evidence type="ECO:0000313" key="3">
    <source>
        <dbReference type="Proteomes" id="UP000239151"/>
    </source>
</evidence>
<reference evidence="2 3" key="1">
    <citation type="submission" date="2017-09" db="EMBL/GenBank/DDBJ databases">
        <title>Reassesment of A. cryaerophilus.</title>
        <authorList>
            <person name="Perez-Cataluna A."/>
            <person name="Collado L."/>
            <person name="Salgado O."/>
            <person name="Lefinanco V."/>
            <person name="Figueras M.J."/>
        </authorList>
    </citation>
    <scope>NUCLEOTIDE SEQUENCE [LARGE SCALE GENOMIC DNA]</scope>
    <source>
        <strain evidence="2 3">LMG 9065</strain>
    </source>
</reference>
<gene>
    <name evidence="2" type="ORF">CJ670_00595</name>
</gene>
<evidence type="ECO:0000259" key="1">
    <source>
        <dbReference type="PROSITE" id="PS50943"/>
    </source>
</evidence>
<dbReference type="InterPro" id="IPR010982">
    <property type="entry name" value="Lambda_DNA-bd_dom_sf"/>
</dbReference>
<dbReference type="AlphaFoldDB" id="A0A2S9TJ66"/>
<organism evidence="2 3">
    <name type="scientific">Aliarcobacter cryaerophilus</name>
    <dbReference type="NCBI Taxonomy" id="28198"/>
    <lineage>
        <taxon>Bacteria</taxon>
        <taxon>Pseudomonadati</taxon>
        <taxon>Campylobacterota</taxon>
        <taxon>Epsilonproteobacteria</taxon>
        <taxon>Campylobacterales</taxon>
        <taxon>Arcobacteraceae</taxon>
        <taxon>Aliarcobacter</taxon>
    </lineage>
</organism>
<dbReference type="Pfam" id="PF01381">
    <property type="entry name" value="HTH_3"/>
    <property type="match status" value="1"/>
</dbReference>